<dbReference type="InterPro" id="IPR016024">
    <property type="entry name" value="ARM-type_fold"/>
</dbReference>
<gene>
    <name evidence="10" type="ORF">DC041_0002136</name>
</gene>
<dbReference type="GO" id="GO:0006606">
    <property type="term" value="P:protein import into nucleus"/>
    <property type="evidence" value="ECO:0007669"/>
    <property type="project" value="TreeGrafter"/>
</dbReference>
<evidence type="ECO:0000259" key="9">
    <source>
        <dbReference type="PROSITE" id="PS50166"/>
    </source>
</evidence>
<evidence type="ECO:0000256" key="1">
    <source>
        <dbReference type="ARBA" id="ARBA00004123"/>
    </source>
</evidence>
<dbReference type="PROSITE" id="PS50166">
    <property type="entry name" value="IMPORTIN_B_NT"/>
    <property type="match status" value="1"/>
</dbReference>
<dbReference type="STRING" id="6184.A0A430Q6Q7"/>
<dbReference type="SUPFAM" id="SSF48371">
    <property type="entry name" value="ARM repeat"/>
    <property type="match status" value="1"/>
</dbReference>
<comment type="similarity">
    <text evidence="3">Belongs to the importin beta family.</text>
</comment>
<dbReference type="SMART" id="SM00913">
    <property type="entry name" value="IBN_N"/>
    <property type="match status" value="1"/>
</dbReference>
<evidence type="ECO:0000256" key="6">
    <source>
        <dbReference type="ARBA" id="ARBA00022927"/>
    </source>
</evidence>
<accession>A0A430Q6Q7</accession>
<dbReference type="InterPro" id="IPR058669">
    <property type="entry name" value="TPR_IPO7/11-like"/>
</dbReference>
<comment type="caution">
    <text evidence="10">The sequence shown here is derived from an EMBL/GenBank/DDBJ whole genome shotgun (WGS) entry which is preliminary data.</text>
</comment>
<evidence type="ECO:0000256" key="8">
    <source>
        <dbReference type="SAM" id="MobiDB-lite"/>
    </source>
</evidence>
<dbReference type="AlphaFoldDB" id="A0A430Q6Q7"/>
<dbReference type="PANTHER" id="PTHR10997">
    <property type="entry name" value="IMPORTIN-7, 8, 11"/>
    <property type="match status" value="1"/>
</dbReference>
<reference evidence="10 11" key="1">
    <citation type="journal article" date="2019" name="PLoS Pathog.">
        <title>Genome sequence of the bovine parasite Schistosoma bovis Tanzania.</title>
        <authorList>
            <person name="Oey H."/>
            <person name="Zakrzewski M."/>
            <person name="Gobert G."/>
            <person name="Gravermann K."/>
            <person name="Stoye J."/>
            <person name="Jones M."/>
            <person name="Mcmanus D."/>
            <person name="Krause L."/>
        </authorList>
    </citation>
    <scope>NUCLEOTIDE SEQUENCE [LARGE SCALE GENOMIC DNA]</scope>
    <source>
        <strain evidence="10 11">TAN1997</strain>
    </source>
</reference>
<dbReference type="EMBL" id="QMKO01002487">
    <property type="protein sequence ID" value="RTG83353.1"/>
    <property type="molecule type" value="Genomic_DNA"/>
</dbReference>
<dbReference type="Pfam" id="PF03810">
    <property type="entry name" value="IBN_N"/>
    <property type="match status" value="1"/>
</dbReference>
<comment type="subcellular location">
    <subcellularLocation>
        <location evidence="2">Cytoplasm</location>
    </subcellularLocation>
    <subcellularLocation>
        <location evidence="1">Nucleus</location>
    </subcellularLocation>
</comment>
<dbReference type="Gene3D" id="1.25.10.10">
    <property type="entry name" value="Leucine-rich Repeat Variant"/>
    <property type="match status" value="1"/>
</dbReference>
<dbReference type="InterPro" id="IPR011989">
    <property type="entry name" value="ARM-like"/>
</dbReference>
<feature type="domain" description="Importin N-terminal" evidence="9">
    <location>
        <begin position="22"/>
        <end position="101"/>
    </location>
</feature>
<evidence type="ECO:0000313" key="11">
    <source>
        <dbReference type="Proteomes" id="UP000290809"/>
    </source>
</evidence>
<feature type="region of interest" description="Disordered" evidence="8">
    <location>
        <begin position="868"/>
        <end position="899"/>
    </location>
</feature>
<name>A0A430Q6Q7_SCHBO</name>
<evidence type="ECO:0000256" key="2">
    <source>
        <dbReference type="ARBA" id="ARBA00004496"/>
    </source>
</evidence>
<dbReference type="PANTHER" id="PTHR10997:SF18">
    <property type="entry name" value="D-IMPORTIN 7_RANBP7"/>
    <property type="match status" value="1"/>
</dbReference>
<organism evidence="10 11">
    <name type="scientific">Schistosoma bovis</name>
    <name type="common">Blood fluke</name>
    <dbReference type="NCBI Taxonomy" id="6184"/>
    <lineage>
        <taxon>Eukaryota</taxon>
        <taxon>Metazoa</taxon>
        <taxon>Spiralia</taxon>
        <taxon>Lophotrochozoa</taxon>
        <taxon>Platyhelminthes</taxon>
        <taxon>Trematoda</taxon>
        <taxon>Digenea</taxon>
        <taxon>Strigeidida</taxon>
        <taxon>Schistosomatoidea</taxon>
        <taxon>Schistosomatidae</taxon>
        <taxon>Schistosoma</taxon>
    </lineage>
</organism>
<evidence type="ECO:0000256" key="7">
    <source>
        <dbReference type="ARBA" id="ARBA00023242"/>
    </source>
</evidence>
<dbReference type="Pfam" id="PF25758">
    <property type="entry name" value="TPR_IPO11"/>
    <property type="match status" value="1"/>
</dbReference>
<dbReference type="GO" id="GO:0005829">
    <property type="term" value="C:cytosol"/>
    <property type="evidence" value="ECO:0007669"/>
    <property type="project" value="TreeGrafter"/>
</dbReference>
<feature type="region of interest" description="Disordered" evidence="8">
    <location>
        <begin position="961"/>
        <end position="1033"/>
    </location>
</feature>
<sequence length="1123" mass="128558">MDPSRVVEALSNTLLAEKQGNGTKILDEMHKIIGFVPTLLKIILEESIDVGVRQAAALYFKNNISEWWKPDESDESGELRFCIHEQDKQAIRSSIVAALVSAPIPFQHDFPTRFEEFPEQVKHFLESNDRHHLRGALRCLYAFVEVYTYKKNDERANTVSTMQVFFPILYSTLSSLIVEESEDSYVLQTLIIKIFFSFINYHFPLDAMNKQLFTHWIDMFCTILGDFKVTHSDTSSSTWKRQKWALKILNRVFTRYGSPGSVIKLYQPFADWYLKAFSGQIISVLLNICEAYRQKSFVSKPVLSQTLDYFSSALANSFSWKLLRPHFSLLVREVIFPLMSYTEEDAELWQEDPVEYIRAEAGDWGSVSSPASAASTLLSEACVKRRGVLNNIMPFCIHILSSESSPIEKDAVLHMYIAIAEILLKKAAYKSQLESFLVGHVLPTLHAPEGYRRARAYRLLEKLSEAKFNDQSIFAQVVDEVRKAACFDSELPVRAFAALCLSELVRCQETVIFIVRSLSGLLELLRQTEFDDLNSVIEILIHTFEKEIVPIASEVMQTLSDTFHQLVIKSECELNRELIELEDTEDLFEYRSIVATSVLDNMESILQVGEDNENLVAQLEPIVVHLIQSIFNHKLSVFFDEALTFIFSLTTNKISPLLWQLFDQLYPVFKKDACECFSEMMPCLHNYITVDREAFLANTSRIEQITAMCLEVFSMDDQERLQMHAAKLLEVILLDYRGQVNQYVPKYVELALTRLTRPLVSSELRTLCMQVVIAGLLYSPMDMLHMMIEHPWPGTEVNILSEFLKRWIEDADCFLGLHDRRLCVLGLCLIISLPVDKRTDAIVTFSEKYIPSLLLLFSGLKKAYATKASNQNEDDSDEEESETEEDLEGKALGSDEDEVDEESVRYLEILHDRRLCVLGLCLIISLPVDKRTDAIVTFSEKYIPSLLLLFSGLKKAYATKASNQNEDDSDEEESETEEDLEGKALGSDEDEVDEESVRYLEMLEATKDSDEDDDDDDEDEDDEEEETLEAFDTQMDKSECDMDEYVTFYRVMTELERSDYAWYSQLINHLSEEQQNDLKGVVDTALKCIQQKESKIIEQAGGYTFSPTIPSSFDFGSPNGQLK</sequence>
<evidence type="ECO:0000256" key="4">
    <source>
        <dbReference type="ARBA" id="ARBA00022448"/>
    </source>
</evidence>
<evidence type="ECO:0000313" key="10">
    <source>
        <dbReference type="EMBL" id="RTG83353.1"/>
    </source>
</evidence>
<feature type="compositionally biased region" description="Acidic residues" evidence="8">
    <location>
        <begin position="1009"/>
        <end position="1029"/>
    </location>
</feature>
<dbReference type="GO" id="GO:0031267">
    <property type="term" value="F:small GTPase binding"/>
    <property type="evidence" value="ECO:0007669"/>
    <property type="project" value="InterPro"/>
</dbReference>
<keyword evidence="4" id="KW-0813">Transport</keyword>
<proteinExistence type="inferred from homology"/>
<feature type="compositionally biased region" description="Acidic residues" evidence="8">
    <location>
        <begin position="965"/>
        <end position="980"/>
    </location>
</feature>
<dbReference type="Proteomes" id="UP000290809">
    <property type="component" value="Unassembled WGS sequence"/>
</dbReference>
<dbReference type="GO" id="GO:0005635">
    <property type="term" value="C:nuclear envelope"/>
    <property type="evidence" value="ECO:0007669"/>
    <property type="project" value="TreeGrafter"/>
</dbReference>
<keyword evidence="6" id="KW-0653">Protein transport</keyword>
<feature type="compositionally biased region" description="Acidic residues" evidence="8">
    <location>
        <begin position="872"/>
        <end position="887"/>
    </location>
</feature>
<evidence type="ECO:0000256" key="3">
    <source>
        <dbReference type="ARBA" id="ARBA00007991"/>
    </source>
</evidence>
<keyword evidence="7" id="KW-0539">Nucleus</keyword>
<evidence type="ECO:0000256" key="5">
    <source>
        <dbReference type="ARBA" id="ARBA00022490"/>
    </source>
</evidence>
<protein>
    <submittedName>
        <fullName evidence="10">Importin-7</fullName>
    </submittedName>
</protein>
<keyword evidence="5" id="KW-0963">Cytoplasm</keyword>
<dbReference type="InterPro" id="IPR001494">
    <property type="entry name" value="Importin-beta_N"/>
</dbReference>
<keyword evidence="11" id="KW-1185">Reference proteome</keyword>